<evidence type="ECO:0000313" key="3">
    <source>
        <dbReference type="Proteomes" id="UP000754883"/>
    </source>
</evidence>
<organism evidence="2 3">
    <name type="scientific">Clonostachys byssicola</name>
    <dbReference type="NCBI Taxonomy" id="160290"/>
    <lineage>
        <taxon>Eukaryota</taxon>
        <taxon>Fungi</taxon>
        <taxon>Dikarya</taxon>
        <taxon>Ascomycota</taxon>
        <taxon>Pezizomycotina</taxon>
        <taxon>Sordariomycetes</taxon>
        <taxon>Hypocreomycetidae</taxon>
        <taxon>Hypocreales</taxon>
        <taxon>Bionectriaceae</taxon>
        <taxon>Clonostachys</taxon>
    </lineage>
</organism>
<dbReference type="EMBL" id="CABFNO020001472">
    <property type="protein sequence ID" value="CAG9990360.1"/>
    <property type="molecule type" value="Genomic_DNA"/>
</dbReference>
<keyword evidence="3" id="KW-1185">Reference proteome</keyword>
<dbReference type="PANTHER" id="PTHR12110">
    <property type="entry name" value="HYDROXYPYRUVATE ISOMERASE"/>
    <property type="match status" value="1"/>
</dbReference>
<dbReference type="OrthoDB" id="5360893at2759"/>
<dbReference type="PANTHER" id="PTHR12110:SF38">
    <property type="entry name" value="DIOXYGENASE, PUTATIVE (AFU_ORTHOLOGUE AFUA_6G00240)-RELATED"/>
    <property type="match status" value="1"/>
</dbReference>
<gene>
    <name evidence="2" type="ORF">CBYS24578_00017286</name>
</gene>
<dbReference type="SUPFAM" id="SSF51658">
    <property type="entry name" value="Xylose isomerase-like"/>
    <property type="match status" value="1"/>
</dbReference>
<accession>A0A9N9UMA2</accession>
<dbReference type="Gene3D" id="3.20.20.150">
    <property type="entry name" value="Divalent-metal-dependent TIM barrel enzymes"/>
    <property type="match status" value="1"/>
</dbReference>
<dbReference type="InterPro" id="IPR013022">
    <property type="entry name" value="Xyl_isomerase-like_TIM-brl"/>
</dbReference>
<sequence length="327" mass="36841">MPFKHRWAVASVSLGTHPSHTLECKIEALNKFGFDGIELVWSDLAQHAASRRQNMTESAKQIRDYADLHQITILSLNPFKFFEGNLGSGLDERLRQVREWCYIATVLNTQILQMPSQFLADSTGDEEIIVRELQEAADLAAQYGLSIAYEAVAWSPHNSRWQDAARIVESVARPNFGHCLDSFHIHAKLWGDARSADGKLPDADKVTNASLKELPGWFAKNKVMYIQLSDGARFDPPLKEDSPLMEGLEVKDYRLAWSRSARPFPLESPGYFPMENLVNCLFQEANWKGWISLEAFLKETKMQDNGPEEMAARARASVDAICRVVGA</sequence>
<feature type="domain" description="Xylose isomerase-like TIM barrel" evidence="1">
    <location>
        <begin position="27"/>
        <end position="306"/>
    </location>
</feature>
<dbReference type="InterPro" id="IPR050312">
    <property type="entry name" value="IolE/XylAMocC-like"/>
</dbReference>
<evidence type="ECO:0000259" key="1">
    <source>
        <dbReference type="Pfam" id="PF01261"/>
    </source>
</evidence>
<proteinExistence type="predicted"/>
<protein>
    <recommendedName>
        <fullName evidence="1">Xylose isomerase-like TIM barrel domain-containing protein</fullName>
    </recommendedName>
</protein>
<dbReference type="AlphaFoldDB" id="A0A9N9UMA2"/>
<dbReference type="Proteomes" id="UP000754883">
    <property type="component" value="Unassembled WGS sequence"/>
</dbReference>
<name>A0A9N9UMA2_9HYPO</name>
<comment type="caution">
    <text evidence="2">The sequence shown here is derived from an EMBL/GenBank/DDBJ whole genome shotgun (WGS) entry which is preliminary data.</text>
</comment>
<evidence type="ECO:0000313" key="2">
    <source>
        <dbReference type="EMBL" id="CAG9990360.1"/>
    </source>
</evidence>
<dbReference type="InterPro" id="IPR036237">
    <property type="entry name" value="Xyl_isomerase-like_sf"/>
</dbReference>
<reference evidence="2" key="1">
    <citation type="submission" date="2021-10" db="EMBL/GenBank/DDBJ databases">
        <authorList>
            <person name="Piombo E."/>
        </authorList>
    </citation>
    <scope>NUCLEOTIDE SEQUENCE</scope>
</reference>
<dbReference type="Pfam" id="PF01261">
    <property type="entry name" value="AP_endonuc_2"/>
    <property type="match status" value="1"/>
</dbReference>